<accession>A0A315ZCA2</accession>
<comment type="caution">
    <text evidence="2">The sequence shown here is derived from an EMBL/GenBank/DDBJ whole genome shotgun (WGS) entry which is preliminary data.</text>
</comment>
<keyword evidence="1" id="KW-1133">Transmembrane helix</keyword>
<reference evidence="2 3" key="1">
    <citation type="submission" date="2018-03" db="EMBL/GenBank/DDBJ databases">
        <title>Genomic Encyclopedia of Archaeal and Bacterial Type Strains, Phase II (KMG-II): from individual species to whole genera.</title>
        <authorList>
            <person name="Goeker M."/>
        </authorList>
    </citation>
    <scope>NUCLEOTIDE SEQUENCE [LARGE SCALE GENOMIC DNA]</scope>
    <source>
        <strain evidence="2 3">DSM 28229</strain>
    </source>
</reference>
<dbReference type="AlphaFoldDB" id="A0A315ZCA2"/>
<dbReference type="RefSeq" id="WP_109618012.1">
    <property type="nucleotide sequence ID" value="NZ_QGDO01000002.1"/>
</dbReference>
<proteinExistence type="predicted"/>
<evidence type="ECO:0000313" key="3">
    <source>
        <dbReference type="Proteomes" id="UP000245535"/>
    </source>
</evidence>
<name>A0A315ZCA2_SEDFL</name>
<gene>
    <name evidence="2" type="ORF">BC781_102755</name>
</gene>
<dbReference type="EMBL" id="QGDO01000002">
    <property type="protein sequence ID" value="PWJ43206.1"/>
    <property type="molecule type" value="Genomic_DNA"/>
</dbReference>
<keyword evidence="1" id="KW-0812">Transmembrane</keyword>
<keyword evidence="3" id="KW-1185">Reference proteome</keyword>
<organism evidence="2 3">
    <name type="scientific">Sediminitomix flava</name>
    <dbReference type="NCBI Taxonomy" id="379075"/>
    <lineage>
        <taxon>Bacteria</taxon>
        <taxon>Pseudomonadati</taxon>
        <taxon>Bacteroidota</taxon>
        <taxon>Cytophagia</taxon>
        <taxon>Cytophagales</taxon>
        <taxon>Flammeovirgaceae</taxon>
        <taxon>Sediminitomix</taxon>
    </lineage>
</organism>
<protein>
    <submittedName>
        <fullName evidence="2">Uncharacterized protein</fullName>
    </submittedName>
</protein>
<feature type="transmembrane region" description="Helical" evidence="1">
    <location>
        <begin position="184"/>
        <end position="204"/>
    </location>
</feature>
<feature type="transmembrane region" description="Helical" evidence="1">
    <location>
        <begin position="216"/>
        <end position="234"/>
    </location>
</feature>
<evidence type="ECO:0000313" key="2">
    <source>
        <dbReference type="EMBL" id="PWJ43206.1"/>
    </source>
</evidence>
<feature type="transmembrane region" description="Helical" evidence="1">
    <location>
        <begin position="262"/>
        <end position="284"/>
    </location>
</feature>
<evidence type="ECO:0000256" key="1">
    <source>
        <dbReference type="SAM" id="Phobius"/>
    </source>
</evidence>
<sequence length="360" mass="41789">MTEELKAYEKTIKKKSSFSWSPKYEEITHTKLQKSIFIPIVIKTFEKLGWDVVFVDELIAEAKYSNKMNQWTEKITVSYEYGKAKVISNSLGSEVWDNGRNSKRVKLFIHALQETEKEYDQAGLEELEKEVEREKNWDDYEVPESLPQPQKRQTPQFWIPVAGGLITATLTAFVLAFISIKGIYIIGLFELGVAMLFGFVLKFLIQLSTYTKIDKLSYLLMGMVGLTYVLNQYFQYHLILNINNYEPIGFLEYMKVRLSAGLLIKSINTGWIGLLISWAFQLWFTYTVGNYRLAVNCINYIIKKVPEEVVEFATYHFIKDKTEDEVRTELRKMGWSNKNDQEDVFEALGAIQGAQEIERA</sequence>
<feature type="transmembrane region" description="Helical" evidence="1">
    <location>
        <begin position="157"/>
        <end position="178"/>
    </location>
</feature>
<keyword evidence="1" id="KW-0472">Membrane</keyword>
<dbReference type="OrthoDB" id="9778341at2"/>
<dbReference type="Proteomes" id="UP000245535">
    <property type="component" value="Unassembled WGS sequence"/>
</dbReference>